<evidence type="ECO:0000313" key="12">
    <source>
        <dbReference type="Proteomes" id="UP000288490"/>
    </source>
</evidence>
<keyword evidence="5" id="KW-0819">tRNA processing</keyword>
<proteinExistence type="inferred from homology"/>
<keyword evidence="12" id="KW-1185">Reference proteome</keyword>
<accession>A0A429ZPS6</accession>
<dbReference type="GO" id="GO:0005524">
    <property type="term" value="F:ATP binding"/>
    <property type="evidence" value="ECO:0007669"/>
    <property type="project" value="UniProtKB-KW"/>
</dbReference>
<keyword evidence="9" id="KW-0460">Magnesium</keyword>
<evidence type="ECO:0000256" key="2">
    <source>
        <dbReference type="ARBA" id="ARBA00007599"/>
    </source>
</evidence>
<dbReference type="InterPro" id="IPR027417">
    <property type="entry name" value="P-loop_NTPase"/>
</dbReference>
<dbReference type="AlphaFoldDB" id="A0A429ZPS6"/>
<name>A0A429ZPS6_9ENTE</name>
<gene>
    <name evidence="11" type="ORF">CBF36_02560</name>
</gene>
<dbReference type="NCBIfam" id="TIGR00150">
    <property type="entry name" value="T6A_YjeE"/>
    <property type="match status" value="1"/>
</dbReference>
<evidence type="ECO:0000256" key="10">
    <source>
        <dbReference type="ARBA" id="ARBA00032441"/>
    </source>
</evidence>
<organism evidence="11 12">
    <name type="scientific">Vagococcus bubulae</name>
    <dbReference type="NCBI Taxonomy" id="1977868"/>
    <lineage>
        <taxon>Bacteria</taxon>
        <taxon>Bacillati</taxon>
        <taxon>Bacillota</taxon>
        <taxon>Bacilli</taxon>
        <taxon>Lactobacillales</taxon>
        <taxon>Enterococcaceae</taxon>
        <taxon>Vagococcus</taxon>
    </lineage>
</organism>
<evidence type="ECO:0000256" key="5">
    <source>
        <dbReference type="ARBA" id="ARBA00022694"/>
    </source>
</evidence>
<evidence type="ECO:0000256" key="3">
    <source>
        <dbReference type="ARBA" id="ARBA00019010"/>
    </source>
</evidence>
<dbReference type="Gene3D" id="3.40.50.300">
    <property type="entry name" value="P-loop containing nucleotide triphosphate hydrolases"/>
    <property type="match status" value="1"/>
</dbReference>
<evidence type="ECO:0000256" key="8">
    <source>
        <dbReference type="ARBA" id="ARBA00022840"/>
    </source>
</evidence>
<dbReference type="EMBL" id="NGJT01000003">
    <property type="protein sequence ID" value="RST95686.1"/>
    <property type="molecule type" value="Genomic_DNA"/>
</dbReference>
<dbReference type="PANTHER" id="PTHR33540:SF2">
    <property type="entry name" value="TRNA THREONYLCARBAMOYLADENOSINE BIOSYNTHESIS PROTEIN TSAE"/>
    <property type="match status" value="1"/>
</dbReference>
<evidence type="ECO:0000256" key="6">
    <source>
        <dbReference type="ARBA" id="ARBA00022723"/>
    </source>
</evidence>
<evidence type="ECO:0000256" key="1">
    <source>
        <dbReference type="ARBA" id="ARBA00004496"/>
    </source>
</evidence>
<evidence type="ECO:0000256" key="7">
    <source>
        <dbReference type="ARBA" id="ARBA00022741"/>
    </source>
</evidence>
<dbReference type="InterPro" id="IPR003442">
    <property type="entry name" value="T6A_TsaE"/>
</dbReference>
<dbReference type="SUPFAM" id="SSF52540">
    <property type="entry name" value="P-loop containing nucleoside triphosphate hydrolases"/>
    <property type="match status" value="1"/>
</dbReference>
<keyword evidence="4" id="KW-0963">Cytoplasm</keyword>
<sequence>MQMTFYLKNDADTQSIGEKLSELAQPGDIFILTGELGAGKTTFSKGFAKGLGITQMIKSPTYTLIREYDSGRLPLYHMDVYRLEGAGDDLGLEEYLDGEGVCLIEWGELIKDTMDNEFIELILHKTPEDTRFLTVEHDGATERYNQINALMTTLEKDQKND</sequence>
<evidence type="ECO:0000313" key="11">
    <source>
        <dbReference type="EMBL" id="RST95686.1"/>
    </source>
</evidence>
<dbReference type="GO" id="GO:0005737">
    <property type="term" value="C:cytoplasm"/>
    <property type="evidence" value="ECO:0007669"/>
    <property type="project" value="UniProtKB-SubCell"/>
</dbReference>
<keyword evidence="11" id="KW-0808">Transferase</keyword>
<dbReference type="GO" id="GO:0046872">
    <property type="term" value="F:metal ion binding"/>
    <property type="evidence" value="ECO:0007669"/>
    <property type="project" value="UniProtKB-KW"/>
</dbReference>
<keyword evidence="6" id="KW-0479">Metal-binding</keyword>
<reference evidence="11 12" key="1">
    <citation type="submission" date="2017-05" db="EMBL/GenBank/DDBJ databases">
        <title>Vagococcus spp. assemblies.</title>
        <authorList>
            <person name="Gulvik C.A."/>
        </authorList>
    </citation>
    <scope>NUCLEOTIDE SEQUENCE [LARGE SCALE GENOMIC DNA]</scope>
    <source>
        <strain evidence="11 12">SS1994</strain>
    </source>
</reference>
<evidence type="ECO:0000256" key="9">
    <source>
        <dbReference type="ARBA" id="ARBA00022842"/>
    </source>
</evidence>
<dbReference type="GO" id="GO:0016740">
    <property type="term" value="F:transferase activity"/>
    <property type="evidence" value="ECO:0007669"/>
    <property type="project" value="UniProtKB-KW"/>
</dbReference>
<comment type="subcellular location">
    <subcellularLocation>
        <location evidence="1">Cytoplasm</location>
    </subcellularLocation>
</comment>
<comment type="caution">
    <text evidence="11">The sequence shown here is derived from an EMBL/GenBank/DDBJ whole genome shotgun (WGS) entry which is preliminary data.</text>
</comment>
<keyword evidence="8" id="KW-0067">ATP-binding</keyword>
<protein>
    <recommendedName>
        <fullName evidence="3">tRNA threonylcarbamoyladenosine biosynthesis protein TsaE</fullName>
    </recommendedName>
    <alternativeName>
        <fullName evidence="10">t(6)A37 threonylcarbamoyladenosine biosynthesis protein TsaE</fullName>
    </alternativeName>
</protein>
<keyword evidence="7" id="KW-0547">Nucleotide-binding</keyword>
<dbReference type="Proteomes" id="UP000288490">
    <property type="component" value="Unassembled WGS sequence"/>
</dbReference>
<dbReference type="GO" id="GO:0002949">
    <property type="term" value="P:tRNA threonylcarbamoyladenosine modification"/>
    <property type="evidence" value="ECO:0007669"/>
    <property type="project" value="InterPro"/>
</dbReference>
<evidence type="ECO:0000256" key="4">
    <source>
        <dbReference type="ARBA" id="ARBA00022490"/>
    </source>
</evidence>
<dbReference type="Pfam" id="PF02367">
    <property type="entry name" value="TsaE"/>
    <property type="match status" value="1"/>
</dbReference>
<dbReference type="PANTHER" id="PTHR33540">
    <property type="entry name" value="TRNA THREONYLCARBAMOYLADENOSINE BIOSYNTHESIS PROTEIN TSAE"/>
    <property type="match status" value="1"/>
</dbReference>
<comment type="similarity">
    <text evidence="2">Belongs to the TsaE family.</text>
</comment>